<accession>A0AAV3X5D9</accession>
<dbReference type="Proteomes" id="UP001050975">
    <property type="component" value="Unassembled WGS sequence"/>
</dbReference>
<keyword evidence="2" id="KW-1185">Reference proteome</keyword>
<dbReference type="EMBL" id="BLAY01000001">
    <property type="protein sequence ID" value="GET35407.1"/>
    <property type="molecule type" value="Genomic_DNA"/>
</dbReference>
<protein>
    <submittedName>
        <fullName evidence="1">Uncharacterized protein</fullName>
    </submittedName>
</protein>
<name>A0AAV3X5D9_9CYAN</name>
<proteinExistence type="predicted"/>
<evidence type="ECO:0000313" key="2">
    <source>
        <dbReference type="Proteomes" id="UP001050975"/>
    </source>
</evidence>
<gene>
    <name evidence="1" type="ORF">MiSe_01490</name>
</gene>
<evidence type="ECO:0000313" key="1">
    <source>
        <dbReference type="EMBL" id="GET35407.1"/>
    </source>
</evidence>
<organism evidence="1 2">
    <name type="scientific">Microseira wollei NIES-4236</name>
    <dbReference type="NCBI Taxonomy" id="2530354"/>
    <lineage>
        <taxon>Bacteria</taxon>
        <taxon>Bacillati</taxon>
        <taxon>Cyanobacteriota</taxon>
        <taxon>Cyanophyceae</taxon>
        <taxon>Oscillatoriophycideae</taxon>
        <taxon>Aerosakkonematales</taxon>
        <taxon>Aerosakkonemataceae</taxon>
        <taxon>Microseira</taxon>
    </lineage>
</organism>
<sequence length="41" mass="4270">MREVGKKGVFKADFGKGYGLTLQSLLRSPDVGGGSPARAFA</sequence>
<reference evidence="1" key="1">
    <citation type="submission" date="2019-10" db="EMBL/GenBank/DDBJ databases">
        <title>Draft genome sequece of Microseira wollei NIES-4236.</title>
        <authorList>
            <person name="Yamaguchi H."/>
            <person name="Suzuki S."/>
            <person name="Kawachi M."/>
        </authorList>
    </citation>
    <scope>NUCLEOTIDE SEQUENCE</scope>
    <source>
        <strain evidence="1">NIES-4236</strain>
    </source>
</reference>
<dbReference type="AlphaFoldDB" id="A0AAV3X5D9"/>
<comment type="caution">
    <text evidence="1">The sequence shown here is derived from an EMBL/GenBank/DDBJ whole genome shotgun (WGS) entry which is preliminary data.</text>
</comment>
<dbReference type="RefSeq" id="WP_264196268.1">
    <property type="nucleotide sequence ID" value="NZ_BLAY01000001.1"/>
</dbReference>